<keyword evidence="10" id="KW-0547">Nucleotide-binding</keyword>
<dbReference type="PANTHER" id="PTHR32309">
    <property type="entry name" value="TYROSINE-PROTEIN KINASE"/>
    <property type="match status" value="1"/>
</dbReference>
<comment type="similarity">
    <text evidence="2">Belongs to the CpsC/CapA family.</text>
</comment>
<keyword evidence="8 20" id="KW-0808">Transferase</keyword>
<dbReference type="GO" id="GO:0004715">
    <property type="term" value="F:non-membrane spanning protein tyrosine kinase activity"/>
    <property type="evidence" value="ECO:0007669"/>
    <property type="project" value="UniProtKB-EC"/>
</dbReference>
<feature type="domain" description="Polysaccharide chain length determinant N-terminal" evidence="18">
    <location>
        <begin position="8"/>
        <end position="92"/>
    </location>
</feature>
<dbReference type="InterPro" id="IPR027417">
    <property type="entry name" value="P-loop_NTPase"/>
</dbReference>
<accession>A0ABV5S8I2</accession>
<evidence type="ECO:0000256" key="9">
    <source>
        <dbReference type="ARBA" id="ARBA00022692"/>
    </source>
</evidence>
<dbReference type="Pfam" id="PF02706">
    <property type="entry name" value="Wzz"/>
    <property type="match status" value="1"/>
</dbReference>
<evidence type="ECO:0000256" key="17">
    <source>
        <dbReference type="SAM" id="Phobius"/>
    </source>
</evidence>
<keyword evidence="12" id="KW-0067">ATP-binding</keyword>
<keyword evidence="14 17" id="KW-0472">Membrane</keyword>
<protein>
    <recommendedName>
        <fullName evidence="5">non-specific protein-tyrosine kinase</fullName>
        <ecNumber evidence="5">2.7.10.2</ecNumber>
    </recommendedName>
</protein>
<evidence type="ECO:0000256" key="13">
    <source>
        <dbReference type="ARBA" id="ARBA00022989"/>
    </source>
</evidence>
<dbReference type="EC" id="2.7.10.2" evidence="5"/>
<evidence type="ECO:0000256" key="2">
    <source>
        <dbReference type="ARBA" id="ARBA00006683"/>
    </source>
</evidence>
<keyword evidence="15" id="KW-0829">Tyrosine-protein kinase</keyword>
<dbReference type="Gene3D" id="3.40.50.300">
    <property type="entry name" value="P-loop containing nucleotide triphosphate hydrolases"/>
    <property type="match status" value="1"/>
</dbReference>
<evidence type="ECO:0000256" key="6">
    <source>
        <dbReference type="ARBA" id="ARBA00022475"/>
    </source>
</evidence>
<comment type="subcellular location">
    <subcellularLocation>
        <location evidence="1">Cell inner membrane</location>
        <topology evidence="1">Multi-pass membrane protein</topology>
    </subcellularLocation>
</comment>
<evidence type="ECO:0000256" key="4">
    <source>
        <dbReference type="ARBA" id="ARBA00008883"/>
    </source>
</evidence>
<feature type="transmembrane region" description="Helical" evidence="17">
    <location>
        <begin position="21"/>
        <end position="40"/>
    </location>
</feature>
<dbReference type="Proteomes" id="UP001589532">
    <property type="component" value="Unassembled WGS sequence"/>
</dbReference>
<dbReference type="RefSeq" id="WP_378520922.1">
    <property type="nucleotide sequence ID" value="NZ_JBHMBW010000029.1"/>
</dbReference>
<keyword evidence="11" id="KW-0418">Kinase</keyword>
<evidence type="ECO:0000256" key="11">
    <source>
        <dbReference type="ARBA" id="ARBA00022777"/>
    </source>
</evidence>
<feature type="domain" description="AAA" evidence="19">
    <location>
        <begin position="278"/>
        <end position="427"/>
    </location>
</feature>
<dbReference type="InterPro" id="IPR025669">
    <property type="entry name" value="AAA_dom"/>
</dbReference>
<dbReference type="Pfam" id="PF13614">
    <property type="entry name" value="AAA_31"/>
    <property type="match status" value="1"/>
</dbReference>
<comment type="similarity">
    <text evidence="3">Belongs to the CpsD/CapB family.</text>
</comment>
<sequence>MKGGVEPVDLLYYVRLARRNWLLILLALVLSVVTAVVVTANTPPKYVATISMLVTGHDKEGSPSTAYQAGMLSEQRVQSYATLLSSRRVVSQITGPESIGSVQSNISTEVVPGTVLIRASVSDSDAARAASLANALGARFSALIDKIERPTPNSGPPIKVTMVDQAEVPQAPVSPRPVVNILLSVLIGLLVAAASLVLRDRLDTTIKSPHELQRNSNSSTLGIIGYERAARRHPLILRPHGRSSRAEAFRSLRTNLQFIGIDKQPKSLVITSCLPNEGKSSTCSNLAITLAQAGWQVLLVDADLRRPRLPDYFGIEGAVGLTDVLIGKARLAEVIQTWGEPRLSVLPSGQIPPNPSELLGSRMMHQLLDQLTDKYDMVIIDAPPLLPVTDAATLAAVCDGVLLVARYGKTRQEHVQRAMEQLTSVKARIVGTVLNFVPAKASGYDGYGYGYGYYESESAKEEAKDTVMTTTAV</sequence>
<comment type="catalytic activity">
    <reaction evidence="16">
        <text>L-tyrosyl-[protein] + ATP = O-phospho-L-tyrosyl-[protein] + ADP + H(+)</text>
        <dbReference type="Rhea" id="RHEA:10596"/>
        <dbReference type="Rhea" id="RHEA-COMP:10136"/>
        <dbReference type="Rhea" id="RHEA-COMP:20101"/>
        <dbReference type="ChEBI" id="CHEBI:15378"/>
        <dbReference type="ChEBI" id="CHEBI:30616"/>
        <dbReference type="ChEBI" id="CHEBI:46858"/>
        <dbReference type="ChEBI" id="CHEBI:61978"/>
        <dbReference type="ChEBI" id="CHEBI:456216"/>
        <dbReference type="EC" id="2.7.10.2"/>
    </reaction>
</comment>
<dbReference type="PANTHER" id="PTHR32309:SF13">
    <property type="entry name" value="FERRIC ENTEROBACTIN TRANSPORT PROTEIN FEPE"/>
    <property type="match status" value="1"/>
</dbReference>
<comment type="similarity">
    <text evidence="4">Belongs to the etk/wzc family.</text>
</comment>
<evidence type="ECO:0000256" key="15">
    <source>
        <dbReference type="ARBA" id="ARBA00023137"/>
    </source>
</evidence>
<gene>
    <name evidence="20" type="ORF">ACFFSA_29850</name>
</gene>
<evidence type="ECO:0000256" key="1">
    <source>
        <dbReference type="ARBA" id="ARBA00004429"/>
    </source>
</evidence>
<evidence type="ECO:0000259" key="18">
    <source>
        <dbReference type="Pfam" id="PF02706"/>
    </source>
</evidence>
<organism evidence="20 21">
    <name type="scientific">Nonomuraea helvata</name>
    <dbReference type="NCBI Taxonomy" id="37484"/>
    <lineage>
        <taxon>Bacteria</taxon>
        <taxon>Bacillati</taxon>
        <taxon>Actinomycetota</taxon>
        <taxon>Actinomycetes</taxon>
        <taxon>Streptosporangiales</taxon>
        <taxon>Streptosporangiaceae</taxon>
        <taxon>Nonomuraea</taxon>
    </lineage>
</organism>
<evidence type="ECO:0000313" key="20">
    <source>
        <dbReference type="EMBL" id="MFB9627309.1"/>
    </source>
</evidence>
<dbReference type="InterPro" id="IPR003856">
    <property type="entry name" value="LPS_length_determ_N"/>
</dbReference>
<evidence type="ECO:0000256" key="5">
    <source>
        <dbReference type="ARBA" id="ARBA00011903"/>
    </source>
</evidence>
<evidence type="ECO:0000256" key="12">
    <source>
        <dbReference type="ARBA" id="ARBA00022840"/>
    </source>
</evidence>
<keyword evidence="7" id="KW-0997">Cell inner membrane</keyword>
<evidence type="ECO:0000259" key="19">
    <source>
        <dbReference type="Pfam" id="PF13614"/>
    </source>
</evidence>
<evidence type="ECO:0000256" key="10">
    <source>
        <dbReference type="ARBA" id="ARBA00022741"/>
    </source>
</evidence>
<reference evidence="20 21" key="1">
    <citation type="submission" date="2024-09" db="EMBL/GenBank/DDBJ databases">
        <authorList>
            <person name="Sun Q."/>
            <person name="Mori K."/>
        </authorList>
    </citation>
    <scope>NUCLEOTIDE SEQUENCE [LARGE SCALE GENOMIC DNA]</scope>
    <source>
        <strain evidence="20 21">JCM 3143</strain>
    </source>
</reference>
<keyword evidence="6" id="KW-1003">Cell membrane</keyword>
<evidence type="ECO:0000256" key="3">
    <source>
        <dbReference type="ARBA" id="ARBA00007316"/>
    </source>
</evidence>
<keyword evidence="21" id="KW-1185">Reference proteome</keyword>
<evidence type="ECO:0000256" key="8">
    <source>
        <dbReference type="ARBA" id="ARBA00022679"/>
    </source>
</evidence>
<name>A0ABV5S8I2_9ACTN</name>
<proteinExistence type="inferred from homology"/>
<evidence type="ECO:0000313" key="21">
    <source>
        <dbReference type="Proteomes" id="UP001589532"/>
    </source>
</evidence>
<dbReference type="CDD" id="cd05387">
    <property type="entry name" value="BY-kinase"/>
    <property type="match status" value="1"/>
</dbReference>
<dbReference type="InterPro" id="IPR005702">
    <property type="entry name" value="Wzc-like_C"/>
</dbReference>
<evidence type="ECO:0000256" key="16">
    <source>
        <dbReference type="ARBA" id="ARBA00051245"/>
    </source>
</evidence>
<comment type="caution">
    <text evidence="20">The sequence shown here is derived from an EMBL/GenBank/DDBJ whole genome shotgun (WGS) entry which is preliminary data.</text>
</comment>
<dbReference type="SUPFAM" id="SSF52540">
    <property type="entry name" value="P-loop containing nucleoside triphosphate hydrolases"/>
    <property type="match status" value="1"/>
</dbReference>
<evidence type="ECO:0000256" key="7">
    <source>
        <dbReference type="ARBA" id="ARBA00022519"/>
    </source>
</evidence>
<keyword evidence="9 17" id="KW-0812">Transmembrane</keyword>
<dbReference type="InterPro" id="IPR050445">
    <property type="entry name" value="Bact_polysacc_biosynth/exp"/>
</dbReference>
<evidence type="ECO:0000256" key="14">
    <source>
        <dbReference type="ARBA" id="ARBA00023136"/>
    </source>
</evidence>
<dbReference type="EMBL" id="JBHMBW010000029">
    <property type="protein sequence ID" value="MFB9627309.1"/>
    <property type="molecule type" value="Genomic_DNA"/>
</dbReference>
<keyword evidence="13 17" id="KW-1133">Transmembrane helix</keyword>
<dbReference type="NCBIfam" id="TIGR01007">
    <property type="entry name" value="eps_fam"/>
    <property type="match status" value="1"/>
</dbReference>